<organism evidence="3 4">
    <name type="scientific">Streptomyces europaeiscabiei</name>
    <dbReference type="NCBI Taxonomy" id="146819"/>
    <lineage>
        <taxon>Bacteria</taxon>
        <taxon>Bacillati</taxon>
        <taxon>Actinomycetota</taxon>
        <taxon>Actinomycetes</taxon>
        <taxon>Kitasatosporales</taxon>
        <taxon>Streptomycetaceae</taxon>
        <taxon>Streptomyces</taxon>
    </lineage>
</organism>
<feature type="transmembrane region" description="Helical" evidence="2">
    <location>
        <begin position="32"/>
        <end position="59"/>
    </location>
</feature>
<evidence type="ECO:0000313" key="3">
    <source>
        <dbReference type="EMBL" id="MDX3136939.1"/>
    </source>
</evidence>
<evidence type="ECO:0000256" key="1">
    <source>
        <dbReference type="SAM" id="MobiDB-lite"/>
    </source>
</evidence>
<name>A0AAJ2Q033_9ACTN</name>
<keyword evidence="2" id="KW-0812">Transmembrane</keyword>
<keyword evidence="2" id="KW-1133">Transmembrane helix</keyword>
<dbReference type="AlphaFoldDB" id="A0AAJ2Q033"/>
<keyword evidence="2" id="KW-0472">Membrane</keyword>
<sequence>MKPGENPYRATPPPWQGWPSAETSRRRWRTALLVPLVGAAGCGLLFLLGMGAFALLLIVSRLSVPVPDGEPLAMSTAEITGTWVDGEGGRMTLKENGTFTSDKICGDFDDNDDEHFDDVVPPAPGAGTWEHRTGADIETDGQVSTVHITFTPDGMRAQYEARGTSEDPVLWTYVGDPDEGVLCVLERAAGHTNK</sequence>
<feature type="region of interest" description="Disordered" evidence="1">
    <location>
        <begin position="1"/>
        <end position="21"/>
    </location>
</feature>
<accession>A0AAJ2Q033</accession>
<dbReference type="Proteomes" id="UP001273589">
    <property type="component" value="Unassembled WGS sequence"/>
</dbReference>
<evidence type="ECO:0000313" key="4">
    <source>
        <dbReference type="Proteomes" id="UP001273589"/>
    </source>
</evidence>
<proteinExistence type="predicted"/>
<comment type="caution">
    <text evidence="3">The sequence shown here is derived from an EMBL/GenBank/DDBJ whole genome shotgun (WGS) entry which is preliminary data.</text>
</comment>
<dbReference type="EMBL" id="JARAWN010000729">
    <property type="protein sequence ID" value="MDX3136939.1"/>
    <property type="molecule type" value="Genomic_DNA"/>
</dbReference>
<gene>
    <name evidence="3" type="ORF">PV367_45760</name>
</gene>
<dbReference type="RefSeq" id="WP_319700219.1">
    <property type="nucleotide sequence ID" value="NZ_JARAWN010000729.1"/>
</dbReference>
<protein>
    <submittedName>
        <fullName evidence="3">Uncharacterized protein</fullName>
    </submittedName>
</protein>
<reference evidence="3" key="1">
    <citation type="journal article" date="2023" name="Microb. Genom.">
        <title>Mesoterricola silvestris gen. nov., sp. nov., Mesoterricola sediminis sp. nov., Geothrix oryzae sp. nov., Geothrix edaphica sp. nov., Geothrix rubra sp. nov., and Geothrix limicola sp. nov., six novel members of Acidobacteriota isolated from soils.</title>
        <authorList>
            <person name="Weisberg A.J."/>
            <person name="Pearce E."/>
            <person name="Kramer C.G."/>
            <person name="Chang J.H."/>
            <person name="Clarke C.R."/>
        </authorList>
    </citation>
    <scope>NUCLEOTIDE SEQUENCE</scope>
    <source>
        <strain evidence="3">ND06-05F</strain>
    </source>
</reference>
<evidence type="ECO:0000256" key="2">
    <source>
        <dbReference type="SAM" id="Phobius"/>
    </source>
</evidence>